<dbReference type="RefSeq" id="WP_189626298.1">
    <property type="nucleotide sequence ID" value="NZ_BNAF01000006.1"/>
</dbReference>
<evidence type="ECO:0000313" key="1">
    <source>
        <dbReference type="EMBL" id="GHE34950.1"/>
    </source>
</evidence>
<protein>
    <recommendedName>
        <fullName evidence="3">Prophage tail endopeptidase domain-containing protein</fullName>
    </recommendedName>
</protein>
<comment type="caution">
    <text evidence="1">The sequence shown here is derived from an EMBL/GenBank/DDBJ whole genome shotgun (WGS) entry which is preliminary data.</text>
</comment>
<evidence type="ECO:0008006" key="3">
    <source>
        <dbReference type="Google" id="ProtNLM"/>
    </source>
</evidence>
<keyword evidence="2" id="KW-1185">Reference proteome</keyword>
<dbReference type="Proteomes" id="UP000620550">
    <property type="component" value="Unassembled WGS sequence"/>
</dbReference>
<sequence>MAYNTKYLLKYCDRYGVPLRIELQLENYVGKAFLVVNQGKYVTDQEGRHVTVNIDGEYDPDRDMNKIEASTNPFSLQYRNDIGEKGGTIRATSATMSFYEDRTFNIDDLQTSDETGIRCLFFYDDQIEWIGFVTPDFFNVEITSNPVVNLTASDRIGILKDVDYVVEDLYTDERVSLLSILIKCLKETGLELNLNIACRMYCDQFAEIPAGPEYAGGPVFEGYEFNNFLQDTFVSELRFVSDEESEETLDCYTIIKNIMDMGNCVITQRRGEWWVVNKKDLEVGNSIVHHYDTGGVYIPRTNRQNFGETYFNLIDVGGQRTIIPAGAKNTYLLDHGDNRLYPVNRTLRGGLVDVQGWSKGPGFGASVNVDTVPTEYDSQGSIIDYDIDSRSWFLNRNTIYDIVSWTGLPSTAMINDQGYYVLQSKLFPVPTLDRKRLSFDLTVKAVGKPGTSAVIMVGLEFSDGFRRYAGLRYYPNSNRYDFTFSKVPGDNGPYDNISTGPTLNTINLGFENKYNNINLASEQEFKISVDAAGGVNQGNLDLTTAKMFIRIYPNKAQGPADQPAIYTSTTIKEVRIEFKSDDQTPKGTVYQTILQERYTKPTERRTVLFGDYQTVGQNGFFYKYREDSLSIQYNNAGDRLKDWWTPFDQERNPMLMHSLRQLTQSYGRSHDELSIGFNAPRIDPLSQFAIRCHSIERVTVNDGDYLVDDENRYVTARIGRYLNNKRFVLVEGEVDYLRAHFSGKLAQVINSNPDTQEYIYSQFSNEDII</sequence>
<evidence type="ECO:0000313" key="2">
    <source>
        <dbReference type="Proteomes" id="UP000620550"/>
    </source>
</evidence>
<accession>A0ABQ3HU64</accession>
<organism evidence="1 2">
    <name type="scientific">Sphingobacterium griseoflavum</name>
    <dbReference type="NCBI Taxonomy" id="1474952"/>
    <lineage>
        <taxon>Bacteria</taxon>
        <taxon>Pseudomonadati</taxon>
        <taxon>Bacteroidota</taxon>
        <taxon>Sphingobacteriia</taxon>
        <taxon>Sphingobacteriales</taxon>
        <taxon>Sphingobacteriaceae</taxon>
        <taxon>Sphingobacterium</taxon>
    </lineage>
</organism>
<reference evidence="2" key="1">
    <citation type="journal article" date="2019" name="Int. J. Syst. Evol. Microbiol.">
        <title>The Global Catalogue of Microorganisms (GCM) 10K type strain sequencing project: providing services to taxonomists for standard genome sequencing and annotation.</title>
        <authorList>
            <consortium name="The Broad Institute Genomics Platform"/>
            <consortium name="The Broad Institute Genome Sequencing Center for Infectious Disease"/>
            <person name="Wu L."/>
            <person name="Ma J."/>
        </authorList>
    </citation>
    <scope>NUCLEOTIDE SEQUENCE [LARGE SCALE GENOMIC DNA]</scope>
    <source>
        <strain evidence="2">CGMCC 1.12966</strain>
    </source>
</reference>
<dbReference type="EMBL" id="BNAF01000006">
    <property type="protein sequence ID" value="GHE34950.1"/>
    <property type="molecule type" value="Genomic_DNA"/>
</dbReference>
<proteinExistence type="predicted"/>
<name>A0ABQ3HU64_9SPHI</name>
<gene>
    <name evidence="1" type="ORF">GCM10017764_17660</name>
</gene>